<dbReference type="Proteomes" id="UP000799441">
    <property type="component" value="Unassembled WGS sequence"/>
</dbReference>
<reference evidence="1" key="1">
    <citation type="journal article" date="2020" name="Stud. Mycol.">
        <title>101 Dothideomycetes genomes: a test case for predicting lifestyles and emergence of pathogens.</title>
        <authorList>
            <person name="Haridas S."/>
            <person name="Albert R."/>
            <person name="Binder M."/>
            <person name="Bloem J."/>
            <person name="Labutti K."/>
            <person name="Salamov A."/>
            <person name="Andreopoulos B."/>
            <person name="Baker S."/>
            <person name="Barry K."/>
            <person name="Bills G."/>
            <person name="Bluhm B."/>
            <person name="Cannon C."/>
            <person name="Castanera R."/>
            <person name="Culley D."/>
            <person name="Daum C."/>
            <person name="Ezra D."/>
            <person name="Gonzalez J."/>
            <person name="Henrissat B."/>
            <person name="Kuo A."/>
            <person name="Liang C."/>
            <person name="Lipzen A."/>
            <person name="Lutzoni F."/>
            <person name="Magnuson J."/>
            <person name="Mondo S."/>
            <person name="Nolan M."/>
            <person name="Ohm R."/>
            <person name="Pangilinan J."/>
            <person name="Park H.-J."/>
            <person name="Ramirez L."/>
            <person name="Alfaro M."/>
            <person name="Sun H."/>
            <person name="Tritt A."/>
            <person name="Yoshinaga Y."/>
            <person name="Zwiers L.-H."/>
            <person name="Turgeon B."/>
            <person name="Goodwin S."/>
            <person name="Spatafora J."/>
            <person name="Crous P."/>
            <person name="Grigoriev I."/>
        </authorList>
    </citation>
    <scope>NUCLEOTIDE SEQUENCE</scope>
    <source>
        <strain evidence="1">CBS 116435</strain>
    </source>
</reference>
<keyword evidence="2" id="KW-1185">Reference proteome</keyword>
<evidence type="ECO:0000313" key="1">
    <source>
        <dbReference type="EMBL" id="KAF2716916.1"/>
    </source>
</evidence>
<dbReference type="EMBL" id="MU003857">
    <property type="protein sequence ID" value="KAF2716916.1"/>
    <property type="molecule type" value="Genomic_DNA"/>
</dbReference>
<dbReference type="AlphaFoldDB" id="A0A9P4Q1T4"/>
<gene>
    <name evidence="1" type="ORF">K431DRAFT_288987</name>
</gene>
<comment type="caution">
    <text evidence="1">The sequence shown here is derived from an EMBL/GenBank/DDBJ whole genome shotgun (WGS) entry which is preliminary data.</text>
</comment>
<protein>
    <submittedName>
        <fullName evidence="1">Uncharacterized protein</fullName>
    </submittedName>
</protein>
<accession>A0A9P4Q1T4</accession>
<sequence>MLHRRWVNDTTKLVLTHSFAASLFGTDFRSCSAVRLLPVYCTGDSPGSGVSLSLERTPTRVLACAAKDGVRRPAGLDAKGK</sequence>
<organism evidence="1 2">
    <name type="scientific">Polychaeton citri CBS 116435</name>
    <dbReference type="NCBI Taxonomy" id="1314669"/>
    <lineage>
        <taxon>Eukaryota</taxon>
        <taxon>Fungi</taxon>
        <taxon>Dikarya</taxon>
        <taxon>Ascomycota</taxon>
        <taxon>Pezizomycotina</taxon>
        <taxon>Dothideomycetes</taxon>
        <taxon>Dothideomycetidae</taxon>
        <taxon>Capnodiales</taxon>
        <taxon>Capnodiaceae</taxon>
        <taxon>Polychaeton</taxon>
    </lineage>
</organism>
<name>A0A9P4Q1T4_9PEZI</name>
<proteinExistence type="predicted"/>
<evidence type="ECO:0000313" key="2">
    <source>
        <dbReference type="Proteomes" id="UP000799441"/>
    </source>
</evidence>